<dbReference type="InterPro" id="IPR002372">
    <property type="entry name" value="PQQ_rpt_dom"/>
</dbReference>
<evidence type="ECO:0000256" key="1">
    <source>
        <dbReference type="SAM" id="SignalP"/>
    </source>
</evidence>
<feature type="chain" id="PRO_5010213649" evidence="1">
    <location>
        <begin position="20"/>
        <end position="476"/>
    </location>
</feature>
<dbReference type="SUPFAM" id="SSF50998">
    <property type="entry name" value="Quinoprotein alcohol dehydrogenase-like"/>
    <property type="match status" value="2"/>
</dbReference>
<dbReference type="Proteomes" id="UP000187735">
    <property type="component" value="Chromosome"/>
</dbReference>
<feature type="domain" description="Pyrrolo-quinoline quinone repeat" evidence="2">
    <location>
        <begin position="79"/>
        <end position="357"/>
    </location>
</feature>
<dbReference type="STRING" id="1891926.Fuma_04196"/>
<sequence length="476" mass="53055" precursor="true">MAHLSVACVWFAMTSVAVAEDWPWFLGLRHDGTSAETSVNLEWPEDGPKVLWKQEIGTGYSAPSTLGERLVIHHRQGDKEIVSCRNVNDGSVVWEHGYESEFSDPYGYNNGPRCSPVLTETHCYTLGAEGRLCCTDMKTGKVVWQHALKEKHDLPRWFFGVGCSPILDGDRLIVFVGGQPNSGVVAFNTSDGSIAWEAVGKQTWDGAIDAHTKEPYRWTGSEMVISYSSPLIATIHGQQHLLCLVRQGLVSLDPATGEENFHYWFRSKTHDSVNAARPVVIDDQIFLTAAYEVGSALLKVKPDGKSFTEVWRDEENMLAHWSTPIHVDGFLYGFSGRHENQGELRCVRVEDGKVMWESTGFSGTASDLARDRQTGKIIDRKTGKAVPFPYFGRGSLIQVGDRFVVLGERGTLAVVHVDSKEFKEDRRTSFDEIGYPAWAAPVLSNGRLYLRSEDWLLSLDLRDGQVKADKAAISER</sequence>
<evidence type="ECO:0000313" key="4">
    <source>
        <dbReference type="Proteomes" id="UP000187735"/>
    </source>
</evidence>
<feature type="signal peptide" evidence="1">
    <location>
        <begin position="1"/>
        <end position="19"/>
    </location>
</feature>
<name>A0A1P8WKH9_9PLAN</name>
<dbReference type="InterPro" id="IPR011047">
    <property type="entry name" value="Quinoprotein_ADH-like_sf"/>
</dbReference>
<keyword evidence="4" id="KW-1185">Reference proteome</keyword>
<evidence type="ECO:0000313" key="3">
    <source>
        <dbReference type="EMBL" id="APZ94564.1"/>
    </source>
</evidence>
<dbReference type="PANTHER" id="PTHR34512:SF30">
    <property type="entry name" value="OUTER MEMBRANE PROTEIN ASSEMBLY FACTOR BAMB"/>
    <property type="match status" value="1"/>
</dbReference>
<protein>
    <submittedName>
        <fullName evidence="3">Outer membrane biogenesis protein</fullName>
    </submittedName>
</protein>
<organism evidence="3 4">
    <name type="scientific">Fuerstiella marisgermanici</name>
    <dbReference type="NCBI Taxonomy" id="1891926"/>
    <lineage>
        <taxon>Bacteria</taxon>
        <taxon>Pseudomonadati</taxon>
        <taxon>Planctomycetota</taxon>
        <taxon>Planctomycetia</taxon>
        <taxon>Planctomycetales</taxon>
        <taxon>Planctomycetaceae</taxon>
        <taxon>Fuerstiella</taxon>
    </lineage>
</organism>
<keyword evidence="1" id="KW-0732">Signal</keyword>
<dbReference type="KEGG" id="fmr:Fuma_04196"/>
<dbReference type="PANTHER" id="PTHR34512">
    <property type="entry name" value="CELL SURFACE PROTEIN"/>
    <property type="match status" value="1"/>
</dbReference>
<dbReference type="Pfam" id="PF13360">
    <property type="entry name" value="PQQ_2"/>
    <property type="match status" value="1"/>
</dbReference>
<dbReference type="InterPro" id="IPR015943">
    <property type="entry name" value="WD40/YVTN_repeat-like_dom_sf"/>
</dbReference>
<proteinExistence type="predicted"/>
<accession>A0A1P8WKH9</accession>
<gene>
    <name evidence="3" type="ORF">Fuma_04196</name>
</gene>
<dbReference type="Gene3D" id="2.130.10.10">
    <property type="entry name" value="YVTN repeat-like/Quinoprotein amine dehydrogenase"/>
    <property type="match status" value="1"/>
</dbReference>
<evidence type="ECO:0000259" key="2">
    <source>
        <dbReference type="Pfam" id="PF13360"/>
    </source>
</evidence>
<dbReference type="AlphaFoldDB" id="A0A1P8WKH9"/>
<reference evidence="3 4" key="1">
    <citation type="journal article" date="2016" name="Front. Microbiol.">
        <title>Fuerstia marisgermanicae gen. nov., sp. nov., an Unusual Member of the Phylum Planctomycetes from the German Wadden Sea.</title>
        <authorList>
            <person name="Kohn T."/>
            <person name="Heuer A."/>
            <person name="Jogler M."/>
            <person name="Vollmers J."/>
            <person name="Boedeker C."/>
            <person name="Bunk B."/>
            <person name="Rast P."/>
            <person name="Borchert D."/>
            <person name="Glockner I."/>
            <person name="Freese H.M."/>
            <person name="Klenk H.P."/>
            <person name="Overmann J."/>
            <person name="Kaster A.K."/>
            <person name="Rohde M."/>
            <person name="Wiegand S."/>
            <person name="Jogler C."/>
        </authorList>
    </citation>
    <scope>NUCLEOTIDE SEQUENCE [LARGE SCALE GENOMIC DNA]</scope>
    <source>
        <strain evidence="3 4">NH11</strain>
    </source>
</reference>
<dbReference type="EMBL" id="CP017641">
    <property type="protein sequence ID" value="APZ94564.1"/>
    <property type="molecule type" value="Genomic_DNA"/>
</dbReference>